<dbReference type="PANTHER" id="PTHR37290:SF1">
    <property type="entry name" value="INNER MEMBRANE PROTEIN YIAA"/>
    <property type="match status" value="1"/>
</dbReference>
<evidence type="ECO:0000256" key="2">
    <source>
        <dbReference type="SAM" id="Phobius"/>
    </source>
</evidence>
<dbReference type="Proteomes" id="UP000323105">
    <property type="component" value="Unassembled WGS sequence"/>
</dbReference>
<keyword evidence="2" id="KW-1133">Transmembrane helix</keyword>
<feature type="transmembrane region" description="Helical" evidence="2">
    <location>
        <begin position="123"/>
        <end position="139"/>
    </location>
</feature>
<dbReference type="AlphaFoldDB" id="A0A1Y1IVA4"/>
<proteinExistence type="predicted"/>
<feature type="transmembrane region" description="Helical" evidence="2">
    <location>
        <begin position="92"/>
        <end position="117"/>
    </location>
</feature>
<sequence length="187" mass="20107">MDFLLSVHHNFRDKLMNSQAVTSHKPSTAFVGASWAALLLGVVAFMAGLWNAAMQLNEKGFYFAVLVLGLYSAISLQKTVRDKLEGVAVTGIYFGISWVALIIAVLLLGTGLFNATLQLSEKGFYAMAFALALFGAIAVQKNTRDSLSADDGTAERKRSKNERSGPALVVTDPAKPADVPEQVANNR</sequence>
<organism evidence="3 4">
    <name type="scientific">Comamonas testosteroni</name>
    <name type="common">Pseudomonas testosteroni</name>
    <dbReference type="NCBI Taxonomy" id="285"/>
    <lineage>
        <taxon>Bacteria</taxon>
        <taxon>Pseudomonadati</taxon>
        <taxon>Pseudomonadota</taxon>
        <taxon>Betaproteobacteria</taxon>
        <taxon>Burkholderiales</taxon>
        <taxon>Comamonadaceae</taxon>
        <taxon>Comamonas</taxon>
    </lineage>
</organism>
<dbReference type="EMBL" id="BKBW01000001">
    <property type="protein sequence ID" value="GEQ73100.1"/>
    <property type="molecule type" value="Genomic_DNA"/>
</dbReference>
<dbReference type="GO" id="GO:0005886">
    <property type="term" value="C:plasma membrane"/>
    <property type="evidence" value="ECO:0007669"/>
    <property type="project" value="TreeGrafter"/>
</dbReference>
<dbReference type="GO" id="GO:0006974">
    <property type="term" value="P:DNA damage response"/>
    <property type="evidence" value="ECO:0007669"/>
    <property type="project" value="TreeGrafter"/>
</dbReference>
<dbReference type="InterPro" id="IPR038972">
    <property type="entry name" value="YiaA-like"/>
</dbReference>
<evidence type="ECO:0000313" key="3">
    <source>
        <dbReference type="EMBL" id="GEQ73100.1"/>
    </source>
</evidence>
<keyword evidence="2" id="KW-0812">Transmembrane</keyword>
<evidence type="ECO:0000256" key="1">
    <source>
        <dbReference type="SAM" id="MobiDB-lite"/>
    </source>
</evidence>
<gene>
    <name evidence="3" type="ORF">CTTA_0105</name>
</gene>
<dbReference type="PANTHER" id="PTHR37290">
    <property type="entry name" value="INNER MEMBRANE PROTEIN YIAA-RELATED"/>
    <property type="match status" value="1"/>
</dbReference>
<comment type="caution">
    <text evidence="3">The sequence shown here is derived from an EMBL/GenBank/DDBJ whole genome shotgun (WGS) entry which is preliminary data.</text>
</comment>
<feature type="transmembrane region" description="Helical" evidence="2">
    <location>
        <begin position="61"/>
        <end position="80"/>
    </location>
</feature>
<accession>A0A1Y1IVA4</accession>
<dbReference type="InterPro" id="IPR008024">
    <property type="entry name" value="YiaAB"/>
</dbReference>
<name>A0A1Y1IVA4_COMTE</name>
<feature type="region of interest" description="Disordered" evidence="1">
    <location>
        <begin position="147"/>
        <end position="187"/>
    </location>
</feature>
<evidence type="ECO:0000313" key="4">
    <source>
        <dbReference type="Proteomes" id="UP000323105"/>
    </source>
</evidence>
<reference evidence="3 4" key="1">
    <citation type="journal article" date="2019" name="Microbiol. Resour. Announc.">
        <title>Draft Genome Sequence of Comamonas testosteroni TA441, a Bacterium That Has a Cryptic Phenol Degradation Gene Cluster.</title>
        <authorList>
            <person name="Arai H."/>
            <person name="Ishii M."/>
        </authorList>
    </citation>
    <scope>NUCLEOTIDE SEQUENCE [LARGE SCALE GENOMIC DNA]</scope>
    <source>
        <strain evidence="3 4">TA441</strain>
    </source>
</reference>
<dbReference type="Pfam" id="PF05360">
    <property type="entry name" value="YiaAB"/>
    <property type="match status" value="2"/>
</dbReference>
<dbReference type="NCBIfam" id="NF008482">
    <property type="entry name" value="PRK11383.1"/>
    <property type="match status" value="1"/>
</dbReference>
<protein>
    <submittedName>
        <fullName evidence="3">Uncharacterized protein</fullName>
    </submittedName>
</protein>
<feature type="transmembrane region" description="Helical" evidence="2">
    <location>
        <begin position="29"/>
        <end position="49"/>
    </location>
</feature>
<keyword evidence="2" id="KW-0472">Membrane</keyword>